<evidence type="ECO:0000313" key="6">
    <source>
        <dbReference type="EMBL" id="MBY8878955.1"/>
    </source>
</evidence>
<evidence type="ECO:0000313" key="7">
    <source>
        <dbReference type="Proteomes" id="UP000778578"/>
    </source>
</evidence>
<evidence type="ECO:0000256" key="1">
    <source>
        <dbReference type="ARBA" id="ARBA00004255"/>
    </source>
</evidence>
<keyword evidence="2" id="KW-0333">Golgi apparatus</keyword>
<comment type="subcellular location">
    <subcellularLocation>
        <location evidence="1">Golgi apparatus membrane</location>
        <topology evidence="1">Peripheral membrane protein</topology>
        <orientation evidence="1">Cytoplasmic side</orientation>
    </subcellularLocation>
</comment>
<protein>
    <submittedName>
        <fullName evidence="6">GPP34 family phosphoprotein</fullName>
    </submittedName>
</protein>
<dbReference type="EMBL" id="JAINZZ010000015">
    <property type="protein sequence ID" value="MBY8878955.1"/>
    <property type="molecule type" value="Genomic_DNA"/>
</dbReference>
<dbReference type="InterPro" id="IPR008628">
    <property type="entry name" value="GPP34-like"/>
</dbReference>
<gene>
    <name evidence="6" type="ORF">K7862_15090</name>
</gene>
<evidence type="ECO:0000256" key="5">
    <source>
        <dbReference type="SAM" id="MobiDB-lite"/>
    </source>
</evidence>
<dbReference type="Pfam" id="PF05719">
    <property type="entry name" value="GPP34"/>
    <property type="match status" value="1"/>
</dbReference>
<evidence type="ECO:0000256" key="4">
    <source>
        <dbReference type="ARBA" id="ARBA00023136"/>
    </source>
</evidence>
<keyword evidence="3" id="KW-0446">Lipid-binding</keyword>
<dbReference type="Proteomes" id="UP000778578">
    <property type="component" value="Unassembled WGS sequence"/>
</dbReference>
<sequence>MTTSKDLLIVTMDMPSHLPVERGDLSLALAGAEAVDLLAAGAIRVETDRIVPGTPRRALGDPLLDEAAAAVVREKPYEVVDAWLWRRGRGLAQSYLDAMEAAGLLARESWRRWLVVRNSRLMLLDSAERRRAHHRWNADEPVLAGLATTIGVTDHRAEEESPQVGDAGAGDLGADDAPAGDTGVAAVLSAVAEAVAELAAERERRDGRLLDAAADNVRRGY</sequence>
<keyword evidence="7" id="KW-1185">Reference proteome</keyword>
<dbReference type="RefSeq" id="WP_222963084.1">
    <property type="nucleotide sequence ID" value="NZ_JAINZZ010000015.1"/>
</dbReference>
<dbReference type="Gene3D" id="1.10.3630.10">
    <property type="entry name" value="yeast vps74-n-term truncation variant domain like"/>
    <property type="match status" value="1"/>
</dbReference>
<organism evidence="6 7">
    <name type="scientific">Actinacidiphila acidipaludis</name>
    <dbReference type="NCBI Taxonomy" id="2873382"/>
    <lineage>
        <taxon>Bacteria</taxon>
        <taxon>Bacillati</taxon>
        <taxon>Actinomycetota</taxon>
        <taxon>Actinomycetes</taxon>
        <taxon>Kitasatosporales</taxon>
        <taxon>Streptomycetaceae</taxon>
        <taxon>Actinacidiphila</taxon>
    </lineage>
</organism>
<proteinExistence type="predicted"/>
<evidence type="ECO:0000256" key="2">
    <source>
        <dbReference type="ARBA" id="ARBA00023034"/>
    </source>
</evidence>
<keyword evidence="4" id="KW-0472">Membrane</keyword>
<name>A0ABS7Q938_9ACTN</name>
<accession>A0ABS7Q938</accession>
<dbReference type="InterPro" id="IPR038261">
    <property type="entry name" value="GPP34-like_sf"/>
</dbReference>
<feature type="region of interest" description="Disordered" evidence="5">
    <location>
        <begin position="154"/>
        <end position="176"/>
    </location>
</feature>
<evidence type="ECO:0000256" key="3">
    <source>
        <dbReference type="ARBA" id="ARBA00023121"/>
    </source>
</evidence>
<reference evidence="6 7" key="1">
    <citation type="submission" date="2021-08" db="EMBL/GenBank/DDBJ databases">
        <title>WGS of actinomycetes from Thailand.</title>
        <authorList>
            <person name="Thawai C."/>
        </authorList>
    </citation>
    <scope>NUCLEOTIDE SEQUENCE [LARGE SCALE GENOMIC DNA]</scope>
    <source>
        <strain evidence="6 7">PLK6-54</strain>
    </source>
</reference>
<comment type="caution">
    <text evidence="6">The sequence shown here is derived from an EMBL/GenBank/DDBJ whole genome shotgun (WGS) entry which is preliminary data.</text>
</comment>